<dbReference type="STRING" id="3916.A0A3Q0EK90"/>
<dbReference type="OrthoDB" id="1693686at2759"/>
<feature type="compositionally biased region" description="Polar residues" evidence="1">
    <location>
        <begin position="89"/>
        <end position="99"/>
    </location>
</feature>
<protein>
    <submittedName>
        <fullName evidence="3">Uncharacterized protein LOC111240574</fullName>
    </submittedName>
</protein>
<dbReference type="AlphaFoldDB" id="A0A3Q0EK90"/>
<dbReference type="RefSeq" id="XP_022631516.1">
    <property type="nucleotide sequence ID" value="XM_022775795.1"/>
</dbReference>
<sequence>MWKRNQNIWLSILDHSHPHVPSSPLPFFHLFPLLTSHLVSKSTATSRTNHSFLDANHDQDFSPRKRHGFWSFLYLSSKSSKKLNSKSFRGTNTNTNINVNHPPRISTINSAPGFTSVKPKENTSSASSVRTNIVVQQDTNNSSNSPTAHATSYMERKVSRSRSVGCGSRSFSGDFFERI</sequence>
<keyword evidence="2" id="KW-1185">Reference proteome</keyword>
<feature type="compositionally biased region" description="Polar residues" evidence="1">
    <location>
        <begin position="122"/>
        <end position="150"/>
    </location>
</feature>
<organism evidence="2 3">
    <name type="scientific">Vigna radiata var. radiata</name>
    <name type="common">Mung bean</name>
    <name type="synonym">Phaseolus aureus</name>
    <dbReference type="NCBI Taxonomy" id="3916"/>
    <lineage>
        <taxon>Eukaryota</taxon>
        <taxon>Viridiplantae</taxon>
        <taxon>Streptophyta</taxon>
        <taxon>Embryophyta</taxon>
        <taxon>Tracheophyta</taxon>
        <taxon>Spermatophyta</taxon>
        <taxon>Magnoliopsida</taxon>
        <taxon>eudicotyledons</taxon>
        <taxon>Gunneridae</taxon>
        <taxon>Pentapetalae</taxon>
        <taxon>rosids</taxon>
        <taxon>fabids</taxon>
        <taxon>Fabales</taxon>
        <taxon>Fabaceae</taxon>
        <taxon>Papilionoideae</taxon>
        <taxon>50 kb inversion clade</taxon>
        <taxon>NPAAA clade</taxon>
        <taxon>indigoferoid/millettioid clade</taxon>
        <taxon>Phaseoleae</taxon>
        <taxon>Vigna</taxon>
    </lineage>
</organism>
<dbReference type="KEGG" id="vra:111240574"/>
<evidence type="ECO:0000313" key="2">
    <source>
        <dbReference type="Proteomes" id="UP000087766"/>
    </source>
</evidence>
<reference evidence="3" key="2">
    <citation type="submission" date="2025-08" db="UniProtKB">
        <authorList>
            <consortium name="RefSeq"/>
        </authorList>
    </citation>
    <scope>IDENTIFICATION</scope>
    <source>
        <tissue evidence="3">Leaf</tissue>
    </source>
</reference>
<proteinExistence type="predicted"/>
<dbReference type="Proteomes" id="UP000087766">
    <property type="component" value="Chromosome 2"/>
</dbReference>
<accession>A0A3Q0EK90</accession>
<evidence type="ECO:0000256" key="1">
    <source>
        <dbReference type="SAM" id="MobiDB-lite"/>
    </source>
</evidence>
<dbReference type="GeneID" id="111240574"/>
<gene>
    <name evidence="3" type="primary">LOC111240574</name>
</gene>
<feature type="region of interest" description="Disordered" evidence="1">
    <location>
        <begin position="84"/>
        <end position="157"/>
    </location>
</feature>
<dbReference type="PANTHER" id="PTHR34460">
    <property type="entry name" value="VITELLOGENIN-LIKE PROTEIN"/>
    <property type="match status" value="1"/>
</dbReference>
<evidence type="ECO:0000313" key="3">
    <source>
        <dbReference type="RefSeq" id="XP_022631516.1"/>
    </source>
</evidence>
<dbReference type="PANTHER" id="PTHR34460:SF2">
    <property type="entry name" value="OS04G0405500 PROTEIN"/>
    <property type="match status" value="1"/>
</dbReference>
<reference evidence="2" key="1">
    <citation type="journal article" date="2014" name="Nat. Commun.">
        <title>Genome sequence of mungbean and insights into evolution within Vigna species.</title>
        <authorList>
            <person name="Kang Y.J."/>
            <person name="Kim S.K."/>
            <person name="Kim M.Y."/>
            <person name="Lestari P."/>
            <person name="Kim K.H."/>
            <person name="Ha B.K."/>
            <person name="Jun T.H."/>
            <person name="Hwang W.J."/>
            <person name="Lee T."/>
            <person name="Lee J."/>
            <person name="Shim S."/>
            <person name="Yoon M.Y."/>
            <person name="Jang Y.E."/>
            <person name="Han K.S."/>
            <person name="Taeprayoon P."/>
            <person name="Yoon N."/>
            <person name="Somta P."/>
            <person name="Tanya P."/>
            <person name="Kim K.S."/>
            <person name="Gwag J.G."/>
            <person name="Moon J.K."/>
            <person name="Lee Y.H."/>
            <person name="Park B.S."/>
            <person name="Bombarely A."/>
            <person name="Doyle J.J."/>
            <person name="Jackson S.A."/>
            <person name="Schafleitner R."/>
            <person name="Srinives P."/>
            <person name="Varshney R.K."/>
            <person name="Lee S.H."/>
        </authorList>
    </citation>
    <scope>NUCLEOTIDE SEQUENCE [LARGE SCALE GENOMIC DNA]</scope>
    <source>
        <strain evidence="2">cv. VC1973A</strain>
    </source>
</reference>
<name>A0A3Q0EK90_VIGRR</name>